<dbReference type="PROSITE" id="PS51257">
    <property type="entry name" value="PROKAR_LIPOPROTEIN"/>
    <property type="match status" value="1"/>
</dbReference>
<dbReference type="RefSeq" id="WP_154476099.1">
    <property type="nucleotide sequence ID" value="NZ_VULY01000018.1"/>
</dbReference>
<dbReference type="InterPro" id="IPR019606">
    <property type="entry name" value="GerMN"/>
</dbReference>
<sequence length="305" mass="34894">MTEKKNVRMLVFLLILTVFLSGCKEQEREEAPKEFVTCIHDGSLEKVSYRIKAKAADAQVKELITALKKDPKEEAASSIFPEKAEIESWKLEKGRLVVSFGKEYANISPQEEVLFRAGFVETMTQLSSVEKVLFLVGEEPLKDREQREVGEMDREDFLENTGLLLQTYQSASLKLYYANKKGDRLEEEQRLVRYSSSSSIEKVILEQLLKREEGDPILPENTKVLGVSVRNQVCYVNLDEEFLKNTYAVDPKITIYGIVNSVIENGKVDRVQISVNGDTNIQYLEKVDLSKPLKADWKLLEKEEE</sequence>
<evidence type="ECO:0000259" key="1">
    <source>
        <dbReference type="SMART" id="SM00909"/>
    </source>
</evidence>
<feature type="domain" description="GerMN" evidence="1">
    <location>
        <begin position="201"/>
        <end position="284"/>
    </location>
</feature>
<organism evidence="2 3">
    <name type="scientific">Suipraeoptans intestinalis</name>
    <dbReference type="NCBI Taxonomy" id="2606628"/>
    <lineage>
        <taxon>Bacteria</taxon>
        <taxon>Bacillati</taxon>
        <taxon>Bacillota</taxon>
        <taxon>Clostridia</taxon>
        <taxon>Lachnospirales</taxon>
        <taxon>Lachnospiraceae</taxon>
        <taxon>Suipraeoptans</taxon>
    </lineage>
</organism>
<proteinExistence type="predicted"/>
<dbReference type="SMART" id="SM00909">
    <property type="entry name" value="Germane"/>
    <property type="match status" value="2"/>
</dbReference>
<reference evidence="2 3" key="1">
    <citation type="submission" date="2019-08" db="EMBL/GenBank/DDBJ databases">
        <title>In-depth cultivation of the pig gut microbiome towards novel bacterial diversity and tailored functional studies.</title>
        <authorList>
            <person name="Wylensek D."/>
            <person name="Hitch T.C.A."/>
            <person name="Clavel T."/>
        </authorList>
    </citation>
    <scope>NUCLEOTIDE SEQUENCE [LARGE SCALE GENOMIC DNA]</scope>
    <source>
        <strain evidence="2 3">68-1-5</strain>
    </source>
</reference>
<feature type="domain" description="GerMN" evidence="1">
    <location>
        <begin position="60"/>
        <end position="145"/>
    </location>
</feature>
<dbReference type="Pfam" id="PF10646">
    <property type="entry name" value="Germane"/>
    <property type="match status" value="2"/>
</dbReference>
<name>A0A6N7UY22_9FIRM</name>
<evidence type="ECO:0000313" key="2">
    <source>
        <dbReference type="EMBL" id="MSR93245.1"/>
    </source>
</evidence>
<accession>A0A6N7UY22</accession>
<dbReference type="Proteomes" id="UP000434409">
    <property type="component" value="Unassembled WGS sequence"/>
</dbReference>
<comment type="caution">
    <text evidence="2">The sequence shown here is derived from an EMBL/GenBank/DDBJ whole genome shotgun (WGS) entry which is preliminary data.</text>
</comment>
<keyword evidence="3" id="KW-1185">Reference proteome</keyword>
<gene>
    <name evidence="2" type="ORF">FYJ34_02915</name>
</gene>
<dbReference type="AlphaFoldDB" id="A0A6N7UY22"/>
<protein>
    <submittedName>
        <fullName evidence="2">GerMN domain-containing protein</fullName>
    </submittedName>
</protein>
<evidence type="ECO:0000313" key="3">
    <source>
        <dbReference type="Proteomes" id="UP000434409"/>
    </source>
</evidence>
<dbReference type="EMBL" id="VULY01000018">
    <property type="protein sequence ID" value="MSR93245.1"/>
    <property type="molecule type" value="Genomic_DNA"/>
</dbReference>